<accession>A0A238TBG8</accession>
<dbReference type="Proteomes" id="UP000215450">
    <property type="component" value="Unassembled WGS sequence"/>
</dbReference>
<reference evidence="3" key="2">
    <citation type="submission" date="2017-06" db="EMBL/GenBank/DDBJ databases">
        <authorList>
            <person name="Laurent S."/>
        </authorList>
    </citation>
    <scope>NUCLEOTIDE SEQUENCE [LARGE SCALE GENOMIC DNA]</scope>
</reference>
<gene>
    <name evidence="2" type="ORF">KEBURONENSIS_00318</name>
    <name evidence="1" type="ORF">KEBURONENSIS_00487</name>
</gene>
<organism evidence="2 3">
    <name type="scientific">Kingella negevensis</name>
    <dbReference type="NCBI Taxonomy" id="1522312"/>
    <lineage>
        <taxon>Bacteria</taxon>
        <taxon>Pseudomonadati</taxon>
        <taxon>Pseudomonadota</taxon>
        <taxon>Betaproteobacteria</taxon>
        <taxon>Neisseriales</taxon>
        <taxon>Neisseriaceae</taxon>
        <taxon>Kingella</taxon>
    </lineage>
</organism>
<evidence type="ECO:0000313" key="2">
    <source>
        <dbReference type="EMBL" id="SNB73630.1"/>
    </source>
</evidence>
<dbReference type="AlphaFoldDB" id="A0A238TBG8"/>
<name>A0A238TBG8_9NEIS</name>
<reference evidence="1" key="1">
    <citation type="submission" date="2017-05" db="EMBL/GenBank/DDBJ databases">
        <authorList>
            <person name="Song R."/>
            <person name="Chenine A.L."/>
            <person name="Ruprecht R.M."/>
        </authorList>
    </citation>
    <scope>NUCLEOTIDE SEQUENCE</scope>
    <source>
        <strain evidence="1">Kingella_eburonensis</strain>
    </source>
</reference>
<dbReference type="STRING" id="1522312.GCA_900177895_01955"/>
<protein>
    <submittedName>
        <fullName evidence="2">Uncharacterized protein</fullName>
    </submittedName>
</protein>
<reference evidence="2" key="3">
    <citation type="submission" date="2017-06" db="EMBL/GenBank/DDBJ databases">
        <authorList>
            <person name="Kim H.J."/>
            <person name="Triplett B.A."/>
        </authorList>
    </citation>
    <scope>NUCLEOTIDE SEQUENCE [LARGE SCALE GENOMIC DNA]</scope>
    <source>
        <strain evidence="2">Kingella_eburonensis</strain>
    </source>
</reference>
<dbReference type="EMBL" id="FXUV01000052">
    <property type="protein sequence ID" value="SMQ13258.1"/>
    <property type="molecule type" value="Genomic_DNA"/>
</dbReference>
<keyword evidence="3" id="KW-1185">Reference proteome</keyword>
<proteinExistence type="predicted"/>
<sequence>MIILKSVYKELKTARILHALNVNGGSFGVFC</sequence>
<evidence type="ECO:0000313" key="1">
    <source>
        <dbReference type="EMBL" id="SMQ13258.1"/>
    </source>
</evidence>
<evidence type="ECO:0000313" key="3">
    <source>
        <dbReference type="Proteomes" id="UP000215450"/>
    </source>
</evidence>
<dbReference type="EMBL" id="FXUV02000032">
    <property type="protein sequence ID" value="SNB73630.1"/>
    <property type="molecule type" value="Genomic_DNA"/>
</dbReference>